<organism evidence="2 3">
    <name type="scientific">Corynebacterium hadale</name>
    <dbReference type="NCBI Taxonomy" id="2026255"/>
    <lineage>
        <taxon>Bacteria</taxon>
        <taxon>Bacillati</taxon>
        <taxon>Actinomycetota</taxon>
        <taxon>Actinomycetes</taxon>
        <taxon>Mycobacteriales</taxon>
        <taxon>Corynebacteriaceae</taxon>
        <taxon>Corynebacterium</taxon>
    </lineage>
</organism>
<keyword evidence="1" id="KW-1133">Transmembrane helix</keyword>
<dbReference type="Proteomes" id="UP000215771">
    <property type="component" value="Unassembled WGS sequence"/>
</dbReference>
<keyword evidence="1" id="KW-0812">Transmembrane</keyword>
<dbReference type="EMBL" id="NQMQ01000014">
    <property type="protein sequence ID" value="PAJ69414.1"/>
    <property type="molecule type" value="Genomic_DNA"/>
</dbReference>
<dbReference type="RefSeq" id="WP_095277627.1">
    <property type="nucleotide sequence ID" value="NZ_CP047655.1"/>
</dbReference>
<sequence length="383" mass="41990">MATVYGKTRPGQGGWADFASEVDKYLESEVDGYAVTFAMREHAEKYGLGENDDRAKKARKRTQRRLIAIVLFPVLFVLGIIVSLFNKGLGGIMMFAGVLALVYLGLSGFRSMDRRINKDKENKAYVNKGLEKQVNEKRRAEVERLVGLARQGRPEETGLPEPLQRVSRGYLAEERIGEMLEQQLPDSIEVAHDVTIRTDSRSGLAKAVDGFDDATSEMFYGTTPETRKFGLAMGVIGMLGELSRKSAVTANADHVLSTAAGVIMVDTKHWTGELSLDENGQFTAGPNHAGSQYREKAARTTRFEASRLNRGDVAMIILAVVGGTVRGGRIEQHEDGQIPIIAVPAEDVPRVVTELHNAGRLREPIPMSSVAANSPGTEWYPQS</sequence>
<evidence type="ECO:0000256" key="1">
    <source>
        <dbReference type="SAM" id="Phobius"/>
    </source>
</evidence>
<name>A0A269PCD8_9CORY</name>
<dbReference type="AlphaFoldDB" id="A0A269PCD8"/>
<gene>
    <name evidence="2" type="ORF">CIG21_07495</name>
</gene>
<proteinExistence type="predicted"/>
<evidence type="ECO:0008006" key="4">
    <source>
        <dbReference type="Google" id="ProtNLM"/>
    </source>
</evidence>
<reference evidence="2 3" key="1">
    <citation type="submission" date="2017-08" db="EMBL/GenBank/DDBJ databases">
        <authorList>
            <person name="de Groot N.N."/>
        </authorList>
    </citation>
    <scope>NUCLEOTIDE SEQUENCE [LARGE SCALE GENOMIC DNA]</scope>
    <source>
        <strain evidence="2 3">NBT06-6</strain>
    </source>
</reference>
<evidence type="ECO:0000313" key="2">
    <source>
        <dbReference type="EMBL" id="PAJ69414.1"/>
    </source>
</evidence>
<evidence type="ECO:0000313" key="3">
    <source>
        <dbReference type="Proteomes" id="UP000215771"/>
    </source>
</evidence>
<protein>
    <recommendedName>
        <fullName evidence="4">NERD domain-containing protein</fullName>
    </recommendedName>
</protein>
<comment type="caution">
    <text evidence="2">The sequence shown here is derived from an EMBL/GenBank/DDBJ whole genome shotgun (WGS) entry which is preliminary data.</text>
</comment>
<keyword evidence="1" id="KW-0472">Membrane</keyword>
<feature type="transmembrane region" description="Helical" evidence="1">
    <location>
        <begin position="66"/>
        <end position="85"/>
    </location>
</feature>
<feature type="transmembrane region" description="Helical" evidence="1">
    <location>
        <begin position="91"/>
        <end position="109"/>
    </location>
</feature>
<accession>A0A269PCD8</accession>